<evidence type="ECO:0000256" key="11">
    <source>
        <dbReference type="ARBA" id="ARBA00023242"/>
    </source>
</evidence>
<dbReference type="GO" id="GO:0070034">
    <property type="term" value="F:telomerase RNA binding"/>
    <property type="evidence" value="ECO:0007669"/>
    <property type="project" value="TreeGrafter"/>
</dbReference>
<dbReference type="Pfam" id="PF12009">
    <property type="entry name" value="Telomerase_RBD"/>
    <property type="match status" value="1"/>
</dbReference>
<evidence type="ECO:0000313" key="15">
    <source>
        <dbReference type="EMBL" id="CAG8527299.1"/>
    </source>
</evidence>
<keyword evidence="7 13" id="KW-0479">Metal-binding</keyword>
<keyword evidence="5 13" id="KW-0808">Transferase</keyword>
<dbReference type="Pfam" id="PF21399">
    <property type="entry name" value="TERT_C"/>
    <property type="match status" value="1"/>
</dbReference>
<evidence type="ECO:0000259" key="14">
    <source>
        <dbReference type="PROSITE" id="PS50878"/>
    </source>
</evidence>
<organism evidence="15 16">
    <name type="scientific">Diversispora eburnea</name>
    <dbReference type="NCBI Taxonomy" id="1213867"/>
    <lineage>
        <taxon>Eukaryota</taxon>
        <taxon>Fungi</taxon>
        <taxon>Fungi incertae sedis</taxon>
        <taxon>Mucoromycota</taxon>
        <taxon>Glomeromycotina</taxon>
        <taxon>Glomeromycetes</taxon>
        <taxon>Diversisporales</taxon>
        <taxon>Diversisporaceae</taxon>
        <taxon>Diversispora</taxon>
    </lineage>
</organism>
<dbReference type="SMART" id="SM00975">
    <property type="entry name" value="Telomerase_RBD"/>
    <property type="match status" value="1"/>
</dbReference>
<dbReference type="GO" id="GO:0003720">
    <property type="term" value="F:telomerase activity"/>
    <property type="evidence" value="ECO:0007669"/>
    <property type="project" value="InterPro"/>
</dbReference>
<keyword evidence="6 13" id="KW-0548">Nucleotidyltransferase</keyword>
<comment type="subcellular location">
    <subcellularLocation>
        <location evidence="13">Nucleus</location>
    </subcellularLocation>
    <subcellularLocation>
        <location evidence="13">Chromosome</location>
        <location evidence="13">Telomere</location>
    </subcellularLocation>
</comment>
<dbReference type="GO" id="GO:0046872">
    <property type="term" value="F:metal ion binding"/>
    <property type="evidence" value="ECO:0007669"/>
    <property type="project" value="UniProtKB-KW"/>
</dbReference>
<dbReference type="OrthoDB" id="289721at2759"/>
<sequence length="1034" mass="120719">MSNIPKNPVQPETTSKSSTSFNPIRNIILRTYYPNIQTLYEYLSIQCGGEKIKLICKDDNSEYKTFLETSAISITTDEIFPKNTLGIIRNNNKFEYVLDSVIKYLVARFDSRTSISNVLTLGFTKPRTNSNPKGFSIQYDNSTTDHIRRSPVWNELFQRLGEDVMEYILRNASIFIALNHKSYIQILGNELSAINLMNQALSTTAKSPFTLRMPSTSSAVAQSSNALIQSEQNSKMEDIELLNKEDSQISQEDLSFEQQDKNLSQDNSTWFTSSQETICEIVEDPILPDPNLKRPFEHLESQDNLQNKAIKIKNGEKAKITSRSNIFFGRHNMFFYNSGYNSNCDFWFGLPKNHILNVVKSSKGPNILDLVACHIFPRQFGLCNVFDNPQTDSHKLFKLYMYRSNEIEESKLQVPSRLKKLFPLLNKLIHQHKRCRYDVLLNRFCPKKCDPLTETDFSSNAHQVFAFVKEAIRQVIPCEFWECENQKIIHKAIEKFILLRQHEMFSLHEAMDKFQIKKCKWLEMEGVKNNKVEADKRVEILNEFIWWLFESFVIPLLRSSFYITTNATFKYRVFYYRHDIWYQVVQKGINSLTKNIFKEIPVENEEELQNGTLGYSTIRLLPKDNEGAVRPINNLKRPIRNQVIHTKTNRRTNQSVNTILKDTFHILNFEKDDYALHKYDVVKCEGNVIRTRHNHDFANFMAYAKELSRKFMNGIIVDRVKETYIDKKDVLGLLEEHLKNNLIKIGNKFYKQAIGIPQGSVVSTLLCSFYYGAMEWNELPWVKNNDGEKVVKFITAMHKVNFDLKIDDTFVTKLEGSLEFPWCGLLIHTKTLNCKADYQRYGNSLIADSLTIKTAKNPGELLKNKMIEATVLLNIYQNFLITAMKFHYYVKGLPHRGIQRNETFEWAVVKKTFESTYKVIQSKSQTQKIDIQSSEIRCELRRFSFEGFDANQLLSQMAGNVPESLETIKIRMVYKDIWIFSTSSLRKFFEGFRCKIDIPILWELILVQKCYGKLRKKALCIRIYVYHVWLSKWI</sequence>
<dbReference type="InterPro" id="IPR003545">
    <property type="entry name" value="Telomerase_RT"/>
</dbReference>
<dbReference type="GO" id="GO:0000333">
    <property type="term" value="C:telomerase catalytic core complex"/>
    <property type="evidence" value="ECO:0007669"/>
    <property type="project" value="TreeGrafter"/>
</dbReference>
<dbReference type="InterPro" id="IPR049139">
    <property type="entry name" value="TERT_C"/>
</dbReference>
<dbReference type="InterPro" id="IPR000477">
    <property type="entry name" value="RT_dom"/>
</dbReference>
<evidence type="ECO:0000256" key="9">
    <source>
        <dbReference type="ARBA" id="ARBA00022895"/>
    </source>
</evidence>
<dbReference type="Proteomes" id="UP000789706">
    <property type="component" value="Unassembled WGS sequence"/>
</dbReference>
<dbReference type="AlphaFoldDB" id="A0A9N9AF34"/>
<evidence type="ECO:0000256" key="6">
    <source>
        <dbReference type="ARBA" id="ARBA00022695"/>
    </source>
</evidence>
<dbReference type="PROSITE" id="PS50878">
    <property type="entry name" value="RT_POL"/>
    <property type="match status" value="1"/>
</dbReference>
<dbReference type="EC" id="2.7.7.49" evidence="2 13"/>
<dbReference type="GO" id="GO:0007004">
    <property type="term" value="P:telomere maintenance via telomerase"/>
    <property type="evidence" value="ECO:0007669"/>
    <property type="project" value="TreeGrafter"/>
</dbReference>
<dbReference type="Gene3D" id="1.10.357.90">
    <property type="match status" value="1"/>
</dbReference>
<evidence type="ECO:0000313" key="16">
    <source>
        <dbReference type="Proteomes" id="UP000789706"/>
    </source>
</evidence>
<name>A0A9N9AF34_9GLOM</name>
<comment type="catalytic activity">
    <reaction evidence="12 13">
        <text>DNA(n) + a 2'-deoxyribonucleoside 5'-triphosphate = DNA(n+1) + diphosphate</text>
        <dbReference type="Rhea" id="RHEA:22508"/>
        <dbReference type="Rhea" id="RHEA-COMP:17339"/>
        <dbReference type="Rhea" id="RHEA-COMP:17340"/>
        <dbReference type="ChEBI" id="CHEBI:33019"/>
        <dbReference type="ChEBI" id="CHEBI:61560"/>
        <dbReference type="ChEBI" id="CHEBI:173112"/>
        <dbReference type="EC" id="2.7.7.49"/>
    </reaction>
</comment>
<keyword evidence="10 13" id="KW-0695">RNA-directed DNA polymerase</keyword>
<dbReference type="PANTHER" id="PTHR12066:SF0">
    <property type="entry name" value="TELOMERASE REVERSE TRANSCRIPTASE"/>
    <property type="match status" value="1"/>
</dbReference>
<comment type="similarity">
    <text evidence="1 13">Belongs to the reverse transcriptase family. Telomerase subfamily.</text>
</comment>
<comment type="caution">
    <text evidence="15">The sequence shown here is derived from an EMBL/GenBank/DDBJ whole genome shotgun (WGS) entry which is preliminary data.</text>
</comment>
<evidence type="ECO:0000256" key="4">
    <source>
        <dbReference type="ARBA" id="ARBA00022454"/>
    </source>
</evidence>
<reference evidence="15" key="1">
    <citation type="submission" date="2021-06" db="EMBL/GenBank/DDBJ databases">
        <authorList>
            <person name="Kallberg Y."/>
            <person name="Tangrot J."/>
            <person name="Rosling A."/>
        </authorList>
    </citation>
    <scope>NUCLEOTIDE SEQUENCE</scope>
    <source>
        <strain evidence="15">AZ414A</strain>
    </source>
</reference>
<evidence type="ECO:0000256" key="2">
    <source>
        <dbReference type="ARBA" id="ARBA00012493"/>
    </source>
</evidence>
<evidence type="ECO:0000256" key="1">
    <source>
        <dbReference type="ARBA" id="ARBA00008001"/>
    </source>
</evidence>
<evidence type="ECO:0000256" key="12">
    <source>
        <dbReference type="ARBA" id="ARBA00048173"/>
    </source>
</evidence>
<keyword evidence="11 13" id="KW-0539">Nucleus</keyword>
<keyword evidence="9 13" id="KW-0779">Telomere</keyword>
<accession>A0A9N9AF34</accession>
<evidence type="ECO:0000256" key="10">
    <source>
        <dbReference type="ARBA" id="ARBA00022918"/>
    </source>
</evidence>
<dbReference type="PANTHER" id="PTHR12066">
    <property type="entry name" value="TELOMERASE REVERSE TRANSCRIPTASE"/>
    <property type="match status" value="1"/>
</dbReference>
<keyword evidence="16" id="KW-1185">Reference proteome</keyword>
<keyword evidence="4 13" id="KW-0158">Chromosome</keyword>
<dbReference type="InterPro" id="IPR021891">
    <property type="entry name" value="Telomerase_RBD"/>
</dbReference>
<dbReference type="GO" id="GO:0042162">
    <property type="term" value="F:telomeric DNA binding"/>
    <property type="evidence" value="ECO:0007669"/>
    <property type="project" value="TreeGrafter"/>
</dbReference>
<evidence type="ECO:0000256" key="7">
    <source>
        <dbReference type="ARBA" id="ARBA00022723"/>
    </source>
</evidence>
<evidence type="ECO:0000256" key="3">
    <source>
        <dbReference type="ARBA" id="ARBA00016182"/>
    </source>
</evidence>
<dbReference type="EMBL" id="CAJVPK010000571">
    <property type="protein sequence ID" value="CAG8527299.1"/>
    <property type="molecule type" value="Genomic_DNA"/>
</dbReference>
<dbReference type="GO" id="GO:0000781">
    <property type="term" value="C:chromosome, telomeric region"/>
    <property type="evidence" value="ECO:0007669"/>
    <property type="project" value="UniProtKB-SubCell"/>
</dbReference>
<dbReference type="Gene3D" id="1.10.132.70">
    <property type="match status" value="1"/>
</dbReference>
<evidence type="ECO:0000256" key="5">
    <source>
        <dbReference type="ARBA" id="ARBA00022679"/>
    </source>
</evidence>
<comment type="function">
    <text evidence="13">Telomerase is a ribonucleoprotein enzyme essential for the replication of chromosome termini in most eukaryotes. It elongates telomeres. It is a reverse transcriptase that adds simple sequence repeats to chromosome ends by copying a template sequence within the RNA component of the enzyme.</text>
</comment>
<proteinExistence type="inferred from homology"/>
<evidence type="ECO:0000256" key="13">
    <source>
        <dbReference type="RuleBase" id="RU365061"/>
    </source>
</evidence>
<protein>
    <recommendedName>
        <fullName evidence="3 13">Telomerase reverse transcriptase</fullName>
        <ecNumber evidence="2 13">2.7.7.49</ecNumber>
    </recommendedName>
    <alternativeName>
        <fullName evidence="13">Telomerase catalytic subunit</fullName>
    </alternativeName>
</protein>
<gene>
    <name evidence="15" type="ORF">DEBURN_LOCUS5965</name>
</gene>
<evidence type="ECO:0000256" key="8">
    <source>
        <dbReference type="ARBA" id="ARBA00022842"/>
    </source>
</evidence>
<feature type="domain" description="Reverse transcriptase" evidence="14">
    <location>
        <begin position="602"/>
        <end position="845"/>
    </location>
</feature>
<keyword evidence="8 13" id="KW-0460">Magnesium</keyword>